<gene>
    <name evidence="1" type="ORF">R1sor_018118</name>
</gene>
<protein>
    <recommendedName>
        <fullName evidence="3">Reverse transcriptase domain-containing protein</fullName>
    </recommendedName>
</protein>
<organism evidence="1 2">
    <name type="scientific">Riccia sorocarpa</name>
    <dbReference type="NCBI Taxonomy" id="122646"/>
    <lineage>
        <taxon>Eukaryota</taxon>
        <taxon>Viridiplantae</taxon>
        <taxon>Streptophyta</taxon>
        <taxon>Embryophyta</taxon>
        <taxon>Marchantiophyta</taxon>
        <taxon>Marchantiopsida</taxon>
        <taxon>Marchantiidae</taxon>
        <taxon>Marchantiales</taxon>
        <taxon>Ricciaceae</taxon>
        <taxon>Riccia</taxon>
    </lineage>
</organism>
<keyword evidence="2" id="KW-1185">Reference proteome</keyword>
<proteinExistence type="predicted"/>
<sequence length="142" mass="15584">MMTGAVAHIYAEGRISAPISIQSGVRQGCPLAPLLYAIAFIPLVHLFSEAARANQVEPALKCPKDAALDKDVGGGQQRLDSWEDRAMSLEGIVILLRTILTAIPQHVLAFLQFCQEQLRSLLRLYSDFYGEQGRTGNQSVIF</sequence>
<dbReference type="EMBL" id="JBJQOH010000001">
    <property type="protein sequence ID" value="KAL3700096.1"/>
    <property type="molecule type" value="Genomic_DNA"/>
</dbReference>
<accession>A0ABD3I9V2</accession>
<evidence type="ECO:0000313" key="2">
    <source>
        <dbReference type="Proteomes" id="UP001633002"/>
    </source>
</evidence>
<evidence type="ECO:0008006" key="3">
    <source>
        <dbReference type="Google" id="ProtNLM"/>
    </source>
</evidence>
<dbReference type="Proteomes" id="UP001633002">
    <property type="component" value="Unassembled WGS sequence"/>
</dbReference>
<reference evidence="1 2" key="1">
    <citation type="submission" date="2024-09" db="EMBL/GenBank/DDBJ databases">
        <title>Chromosome-scale assembly of Riccia sorocarpa.</title>
        <authorList>
            <person name="Paukszto L."/>
        </authorList>
    </citation>
    <scope>NUCLEOTIDE SEQUENCE [LARGE SCALE GENOMIC DNA]</scope>
    <source>
        <strain evidence="1">LP-2024</strain>
        <tissue evidence="1">Aerial parts of the thallus</tissue>
    </source>
</reference>
<dbReference type="AlphaFoldDB" id="A0ABD3I9V2"/>
<name>A0ABD3I9V2_9MARC</name>
<comment type="caution">
    <text evidence="1">The sequence shown here is derived from an EMBL/GenBank/DDBJ whole genome shotgun (WGS) entry which is preliminary data.</text>
</comment>
<evidence type="ECO:0000313" key="1">
    <source>
        <dbReference type="EMBL" id="KAL3700096.1"/>
    </source>
</evidence>